<proteinExistence type="inferred from homology"/>
<accession>A0A2R8ASG2</accession>
<sequence length="226" mass="23946">MNVTPTAMPAALTAPAANYTQASASDGPVISSDFETFLVMLTAQMENQDPLNPIESSDYAVQLATFSGVEQQVRTNDLLKNMGVQLGLMGMSDIADWVGKEARVAAPVQFDGDPITLSPNPVAAADEVILVVKNAEGIIVDSKPLPVSTDPVEWNGEDGNGNGLPYGVYSFELTSRSNGKHLSTDPMESYGRIVETQNSGGQLWLVLESGERVTADAVSALREAAE</sequence>
<evidence type="ECO:0000256" key="3">
    <source>
        <dbReference type="ARBA" id="ARBA00022795"/>
    </source>
</evidence>
<dbReference type="OrthoDB" id="9785233at2"/>
<dbReference type="NCBIfam" id="NF009453">
    <property type="entry name" value="PRK12813.1"/>
    <property type="match status" value="1"/>
</dbReference>
<dbReference type="AlphaFoldDB" id="A0A2R8ASG2"/>
<dbReference type="Gene3D" id="2.60.40.4070">
    <property type="match status" value="1"/>
</dbReference>
<evidence type="ECO:0000259" key="6">
    <source>
        <dbReference type="Pfam" id="PF13860"/>
    </source>
</evidence>
<dbReference type="InterPro" id="IPR005648">
    <property type="entry name" value="FlgD"/>
</dbReference>
<evidence type="ECO:0000256" key="5">
    <source>
        <dbReference type="RuleBase" id="RU362076"/>
    </source>
</evidence>
<evidence type="ECO:0000256" key="2">
    <source>
        <dbReference type="ARBA" id="ARBA00016013"/>
    </source>
</evidence>
<comment type="similarity">
    <text evidence="1 5">Belongs to the FlgD family.</text>
</comment>
<gene>
    <name evidence="7" type="primary">flgD</name>
    <name evidence="7" type="ORF">ALP8811_02731</name>
</gene>
<protein>
    <recommendedName>
        <fullName evidence="2 5">Basal-body rod modification protein FlgD</fullName>
    </recommendedName>
</protein>
<name>A0A2R8ASG2_9RHOB</name>
<keyword evidence="8" id="KW-1185">Reference proteome</keyword>
<evidence type="ECO:0000313" key="7">
    <source>
        <dbReference type="EMBL" id="SPF78799.1"/>
    </source>
</evidence>
<evidence type="ECO:0000256" key="4">
    <source>
        <dbReference type="ARBA" id="ARBA00024746"/>
    </source>
</evidence>
<reference evidence="7 8" key="1">
    <citation type="submission" date="2018-03" db="EMBL/GenBank/DDBJ databases">
        <authorList>
            <person name="Keele B.F."/>
        </authorList>
    </citation>
    <scope>NUCLEOTIDE SEQUENCE [LARGE SCALE GENOMIC DNA]</scope>
    <source>
        <strain evidence="7 8">CECT 8811</strain>
    </source>
</reference>
<evidence type="ECO:0000256" key="1">
    <source>
        <dbReference type="ARBA" id="ARBA00010577"/>
    </source>
</evidence>
<feature type="domain" description="FlgD/Vpr Ig-like" evidence="6">
    <location>
        <begin position="110"/>
        <end position="178"/>
    </location>
</feature>
<keyword evidence="3 5" id="KW-1005">Bacterial flagellum biogenesis</keyword>
<dbReference type="RefSeq" id="WP_108857786.1">
    <property type="nucleotide sequence ID" value="NZ_OMOI01000002.1"/>
</dbReference>
<evidence type="ECO:0000313" key="8">
    <source>
        <dbReference type="Proteomes" id="UP000244911"/>
    </source>
</evidence>
<dbReference type="GO" id="GO:0044781">
    <property type="term" value="P:bacterial-type flagellum organization"/>
    <property type="evidence" value="ECO:0007669"/>
    <property type="project" value="UniProtKB-UniRule"/>
</dbReference>
<dbReference type="Pfam" id="PF13860">
    <property type="entry name" value="FlgD_ig"/>
    <property type="match status" value="1"/>
</dbReference>
<comment type="function">
    <text evidence="4 5">Required for flagellar hook formation. May act as a scaffolding protein.</text>
</comment>
<dbReference type="Proteomes" id="UP000244911">
    <property type="component" value="Unassembled WGS sequence"/>
</dbReference>
<dbReference type="Pfam" id="PF03963">
    <property type="entry name" value="FlgD"/>
    <property type="match status" value="1"/>
</dbReference>
<dbReference type="EMBL" id="OMOI01000002">
    <property type="protein sequence ID" value="SPF78799.1"/>
    <property type="molecule type" value="Genomic_DNA"/>
</dbReference>
<organism evidence="7 8">
    <name type="scientific">Aliiroseovarius pelagivivens</name>
    <dbReference type="NCBI Taxonomy" id="1639690"/>
    <lineage>
        <taxon>Bacteria</taxon>
        <taxon>Pseudomonadati</taxon>
        <taxon>Pseudomonadota</taxon>
        <taxon>Alphaproteobacteria</taxon>
        <taxon>Rhodobacterales</taxon>
        <taxon>Paracoccaceae</taxon>
        <taxon>Aliiroseovarius</taxon>
    </lineage>
</organism>
<dbReference type="InterPro" id="IPR025965">
    <property type="entry name" value="FlgD/Vpr_Ig-like"/>
</dbReference>